<protein>
    <submittedName>
        <fullName evidence="1">Uncharacterized protein</fullName>
    </submittedName>
</protein>
<reference evidence="1 2" key="3">
    <citation type="journal article" date="2022" name="Microbiol. Spectr.">
        <title>Folding features and dynamics of 3D genome architecture in plant fungal pathogens.</title>
        <authorList>
            <person name="Xia C."/>
        </authorList>
    </citation>
    <scope>NUCLEOTIDE SEQUENCE [LARGE SCALE GENOMIC DNA]</scope>
    <source>
        <strain evidence="1 2">93-210</strain>
    </source>
</reference>
<reference evidence="2" key="2">
    <citation type="journal article" date="2018" name="Mol. Plant Microbe Interact.">
        <title>Genome sequence resources for the wheat stripe rust pathogen (Puccinia striiformis f. sp. tritici) and the barley stripe rust pathogen (Puccinia striiformis f. sp. hordei).</title>
        <authorList>
            <person name="Xia C."/>
            <person name="Wang M."/>
            <person name="Yin C."/>
            <person name="Cornejo O.E."/>
            <person name="Hulbert S.H."/>
            <person name="Chen X."/>
        </authorList>
    </citation>
    <scope>NUCLEOTIDE SEQUENCE [LARGE SCALE GENOMIC DNA]</scope>
    <source>
        <strain evidence="2">93-210</strain>
    </source>
</reference>
<proteinExistence type="predicted"/>
<evidence type="ECO:0000313" key="2">
    <source>
        <dbReference type="Proteomes" id="UP001060170"/>
    </source>
</evidence>
<dbReference type="EMBL" id="CM045869">
    <property type="protein sequence ID" value="KAI7955035.1"/>
    <property type="molecule type" value="Genomic_DNA"/>
</dbReference>
<gene>
    <name evidence="1" type="ORF">MJO28_005435</name>
</gene>
<dbReference type="Proteomes" id="UP001060170">
    <property type="component" value="Chromosome 5"/>
</dbReference>
<evidence type="ECO:0000313" key="1">
    <source>
        <dbReference type="EMBL" id="KAI7955035.1"/>
    </source>
</evidence>
<reference evidence="2" key="1">
    <citation type="journal article" date="2018" name="BMC Genomics">
        <title>Genomic insights into host adaptation between the wheat stripe rust pathogen (Puccinia striiformis f. sp. tritici) and the barley stripe rust pathogen (Puccinia striiformis f. sp. hordei).</title>
        <authorList>
            <person name="Xia C."/>
            <person name="Wang M."/>
            <person name="Yin C."/>
            <person name="Cornejo O.E."/>
            <person name="Hulbert S.H."/>
            <person name="Chen X."/>
        </authorList>
    </citation>
    <scope>NUCLEOTIDE SEQUENCE [LARGE SCALE GENOMIC DNA]</scope>
    <source>
        <strain evidence="2">93-210</strain>
    </source>
</reference>
<name>A0ACC0EL73_9BASI</name>
<keyword evidence="2" id="KW-1185">Reference proteome</keyword>
<accession>A0ACC0EL73</accession>
<organism evidence="1 2">
    <name type="scientific">Puccinia striiformis f. sp. tritici</name>
    <dbReference type="NCBI Taxonomy" id="168172"/>
    <lineage>
        <taxon>Eukaryota</taxon>
        <taxon>Fungi</taxon>
        <taxon>Dikarya</taxon>
        <taxon>Basidiomycota</taxon>
        <taxon>Pucciniomycotina</taxon>
        <taxon>Pucciniomycetes</taxon>
        <taxon>Pucciniales</taxon>
        <taxon>Pucciniaceae</taxon>
        <taxon>Puccinia</taxon>
    </lineage>
</organism>
<comment type="caution">
    <text evidence="1">The sequence shown here is derived from an EMBL/GenBank/DDBJ whole genome shotgun (WGS) entry which is preliminary data.</text>
</comment>
<sequence>MHSAEHTRTIGTPSSTSRSNTPSTFHQLSSYQQLKRTTSKLFRSLTPTPPAVSPTAQHHSQPINLLYNEPPPSANPSRWRLLNRLRNRNHTSPIIPTTTTTTNTEPLPSKLLKTKISPFRSLEYKNLSHHNRICSTSKSLNNINLNWIESQQQEQHQTQVVLPQNLSRSSTLNSTTFITNNNGDDSPPRTTQQRRASRQTIYVPMDVDTIDIQRHHHQLKLKRPHSPTEIALSHLDDILRGTRSLDTPKESSTLNYPTLLNQRPPPSTSKPNSNNNSNPSSSSSSANTPIYLNALSPPNRPSRKLNSNSTTTNHRRTQSSSTEFGSRTLTSNSHHPQLQLQTNTNVNNHKVLIHPTTWQTISISAAMKQKSNERLLDDDRHSERMDIDPTPPSVLPTSSITNDRVANPALNCSISSGFKSKHVNDDHRSRPASGLVSDDEHDRISDSSSSESTHLTHSIDTRNLNNLTIESAHVPPTLDLNDYNRSNLSICSPDYLHHKFLSSVHTVHSNSNSNSNSHSHSRSHSHAYGNQF</sequence>